<dbReference type="InterPro" id="IPR018060">
    <property type="entry name" value="HTH_AraC"/>
</dbReference>
<evidence type="ECO:0000256" key="2">
    <source>
        <dbReference type="ARBA" id="ARBA00023163"/>
    </source>
</evidence>
<protein>
    <submittedName>
        <fullName evidence="4">AraC family transcriptional regulator</fullName>
    </submittedName>
</protein>
<dbReference type="PANTHER" id="PTHR43436">
    <property type="entry name" value="ARAC-FAMILY TRANSCRIPTIONAL REGULATOR"/>
    <property type="match status" value="1"/>
</dbReference>
<dbReference type="SMART" id="SM00342">
    <property type="entry name" value="HTH_ARAC"/>
    <property type="match status" value="1"/>
</dbReference>
<dbReference type="InterPro" id="IPR009594">
    <property type="entry name" value="Tscrpt_reg_HTH_AraC_N"/>
</dbReference>
<evidence type="ECO:0000313" key="4">
    <source>
        <dbReference type="EMBL" id="EKF76075.1"/>
    </source>
</evidence>
<dbReference type="InterPro" id="IPR009057">
    <property type="entry name" value="Homeodomain-like_sf"/>
</dbReference>
<evidence type="ECO:0000313" key="5">
    <source>
        <dbReference type="Proteomes" id="UP000010164"/>
    </source>
</evidence>
<dbReference type="PATRIC" id="fig|1177179.3.peg.240"/>
<feature type="domain" description="HTH araC/xylS-type" evidence="3">
    <location>
        <begin position="207"/>
        <end position="305"/>
    </location>
</feature>
<keyword evidence="2" id="KW-0804">Transcription</keyword>
<dbReference type="Pfam" id="PF06719">
    <property type="entry name" value="AraC_N"/>
    <property type="match status" value="1"/>
</dbReference>
<dbReference type="Proteomes" id="UP000010164">
    <property type="component" value="Unassembled WGS sequence"/>
</dbReference>
<keyword evidence="5" id="KW-1185">Reference proteome</keyword>
<dbReference type="PANTHER" id="PTHR43436:SF1">
    <property type="entry name" value="TRANSCRIPTIONAL REGULATORY PROTEIN"/>
    <property type="match status" value="1"/>
</dbReference>
<evidence type="ECO:0000256" key="1">
    <source>
        <dbReference type="ARBA" id="ARBA00023015"/>
    </source>
</evidence>
<name>L0WJR0_9GAMM</name>
<keyword evidence="1" id="KW-0805">Transcription regulation</keyword>
<evidence type="ECO:0000259" key="3">
    <source>
        <dbReference type="PROSITE" id="PS01124"/>
    </source>
</evidence>
<gene>
    <name evidence="4" type="ORF">A11A3_01235</name>
</gene>
<dbReference type="AlphaFoldDB" id="L0WJR0"/>
<sequence>MASSSNIAAGNIATALADIVSRHALRAGEPNPTALTGVQLFRSHVPSSCMSSVYDPSLVFIIQGSKSIQLGDRQIVYGPLTYLASSVHLPVLGQVIDASEDEPYLALKITVDPKQVSELVLELGDKIDSVDPDSPCPEITCGLCIAQMDEAMGNALTRLLGLLDKPDDIPVLAPLAFREILYRALIGEMGARMRKFATADSQANRISKVIAVLKHRYTEPLRVRDLADQVNMSESSLFHSFKQVTRMSPLQFQKKLRLHEARRLMLTEGLEAATASYRVGYESPSHFSREYSRMFGAPPRADVNRLRGEQLVAPA</sequence>
<dbReference type="EMBL" id="AMRJ01000001">
    <property type="protein sequence ID" value="EKF76075.1"/>
    <property type="molecule type" value="Genomic_DNA"/>
</dbReference>
<accession>L0WJR0</accession>
<dbReference type="OrthoDB" id="34150at2"/>
<dbReference type="eggNOG" id="COG2207">
    <property type="taxonomic scope" value="Bacteria"/>
</dbReference>
<reference evidence="4 5" key="1">
    <citation type="journal article" date="2012" name="J. Bacteriol.">
        <title>Genome Sequence of the Alkane-Degrading Bacterium Alcanivorax hongdengensis Type Strain A-11-3.</title>
        <authorList>
            <person name="Lai Q."/>
            <person name="Shao Z."/>
        </authorList>
    </citation>
    <scope>NUCLEOTIDE SEQUENCE [LARGE SCALE GENOMIC DNA]</scope>
    <source>
        <strain evidence="4 5">A-11-3</strain>
    </source>
</reference>
<dbReference type="Gene3D" id="1.10.10.60">
    <property type="entry name" value="Homeodomain-like"/>
    <property type="match status" value="1"/>
</dbReference>
<proteinExistence type="predicted"/>
<comment type="caution">
    <text evidence="4">The sequence shown here is derived from an EMBL/GenBank/DDBJ whole genome shotgun (WGS) entry which is preliminary data.</text>
</comment>
<dbReference type="PROSITE" id="PS01124">
    <property type="entry name" value="HTH_ARAC_FAMILY_2"/>
    <property type="match status" value="1"/>
</dbReference>
<dbReference type="SUPFAM" id="SSF46689">
    <property type="entry name" value="Homeodomain-like"/>
    <property type="match status" value="2"/>
</dbReference>
<dbReference type="GO" id="GO:0043565">
    <property type="term" value="F:sequence-specific DNA binding"/>
    <property type="evidence" value="ECO:0007669"/>
    <property type="project" value="InterPro"/>
</dbReference>
<dbReference type="GO" id="GO:0003700">
    <property type="term" value="F:DNA-binding transcription factor activity"/>
    <property type="evidence" value="ECO:0007669"/>
    <property type="project" value="InterPro"/>
</dbReference>
<dbReference type="Pfam" id="PF12833">
    <property type="entry name" value="HTH_18"/>
    <property type="match status" value="1"/>
</dbReference>
<organism evidence="4 5">
    <name type="scientific">Alcanivorax hongdengensis A-11-3</name>
    <dbReference type="NCBI Taxonomy" id="1177179"/>
    <lineage>
        <taxon>Bacteria</taxon>
        <taxon>Pseudomonadati</taxon>
        <taxon>Pseudomonadota</taxon>
        <taxon>Gammaproteobacteria</taxon>
        <taxon>Oceanospirillales</taxon>
        <taxon>Alcanivoracaceae</taxon>
        <taxon>Alcanivorax</taxon>
    </lineage>
</organism>
<dbReference type="RefSeq" id="WP_008927438.1">
    <property type="nucleotide sequence ID" value="NZ_AMRJ01000001.1"/>
</dbReference>